<dbReference type="Pfam" id="PF13683">
    <property type="entry name" value="rve_3"/>
    <property type="match status" value="1"/>
</dbReference>
<evidence type="ECO:0000313" key="3">
    <source>
        <dbReference type="Proteomes" id="UP000228621"/>
    </source>
</evidence>
<keyword evidence="3" id="KW-1185">Reference proteome</keyword>
<dbReference type="Gene3D" id="3.30.420.10">
    <property type="entry name" value="Ribonuclease H-like superfamily/Ribonuclease H"/>
    <property type="match status" value="1"/>
</dbReference>
<protein>
    <recommendedName>
        <fullName evidence="1">Integrase catalytic domain-containing protein</fullName>
    </recommendedName>
</protein>
<dbReference type="Proteomes" id="UP000228621">
    <property type="component" value="Unassembled WGS sequence"/>
</dbReference>
<feature type="domain" description="Integrase catalytic" evidence="1">
    <location>
        <begin position="1"/>
        <end position="135"/>
    </location>
</feature>
<organism evidence="2 3">
    <name type="scientific">Pseudoalteromonas piscicida</name>
    <dbReference type="NCBI Taxonomy" id="43662"/>
    <lineage>
        <taxon>Bacteria</taxon>
        <taxon>Pseudomonadati</taxon>
        <taxon>Pseudomonadota</taxon>
        <taxon>Gammaproteobacteria</taxon>
        <taxon>Alteromonadales</taxon>
        <taxon>Pseudoalteromonadaceae</taxon>
        <taxon>Pseudoalteromonas</taxon>
    </lineage>
</organism>
<dbReference type="GO" id="GO:0003676">
    <property type="term" value="F:nucleic acid binding"/>
    <property type="evidence" value="ECO:0007669"/>
    <property type="project" value="InterPro"/>
</dbReference>
<dbReference type="InterPro" id="IPR036397">
    <property type="entry name" value="RNaseH_sf"/>
</dbReference>
<dbReference type="EMBL" id="NKHF01000074">
    <property type="protein sequence ID" value="PCK30776.1"/>
    <property type="molecule type" value="Genomic_DNA"/>
</dbReference>
<dbReference type="PROSITE" id="PS50994">
    <property type="entry name" value="INTEGRASE"/>
    <property type="match status" value="1"/>
</dbReference>
<dbReference type="SUPFAM" id="SSF53098">
    <property type="entry name" value="Ribonuclease H-like"/>
    <property type="match status" value="1"/>
</dbReference>
<dbReference type="GO" id="GO:0015074">
    <property type="term" value="P:DNA integration"/>
    <property type="evidence" value="ECO:0007669"/>
    <property type="project" value="InterPro"/>
</dbReference>
<sequence>MNVLDDFKRQALAIEVDTSLTADRVIRTLKQVIAWRGKPKQIRVDNGPEFTSTVLEDWAMKNDIKLEFIEPGSPYQNGFVERFNQSYREEVLDLYLFESLQEVREITDEWLDIYNFERPRDSLGDMTPIGYLEAA</sequence>
<comment type="caution">
    <text evidence="2">The sequence shown here is derived from an EMBL/GenBank/DDBJ whole genome shotgun (WGS) entry which is preliminary data.</text>
</comment>
<evidence type="ECO:0000313" key="2">
    <source>
        <dbReference type="EMBL" id="PCK30776.1"/>
    </source>
</evidence>
<dbReference type="PANTHER" id="PTHR47515:SF2">
    <property type="entry name" value="INTEGRASE CORE DOMAIN PROTEIN"/>
    <property type="match status" value="1"/>
</dbReference>
<reference evidence="3" key="1">
    <citation type="journal article" date="2019" name="Genome Announc.">
        <title>Draft Genome Sequence of Pseudoalteromonas piscicida Strain 36Y ROTHPW, an Hypersaline Seawater Isolate from the South Coast of Sonora, Mexico.</title>
        <authorList>
            <person name="Sanchez-Diaz R."/>
            <person name="Molina-Garza Z.J."/>
            <person name="Cruz-Suarez L.E."/>
            <person name="Selvin J."/>
            <person name="Kiran G.S."/>
            <person name="Ibarra-Gamez J.C."/>
            <person name="Gomez-Gil B."/>
            <person name="Galaviz-Silva L."/>
        </authorList>
    </citation>
    <scope>NUCLEOTIDE SEQUENCE [LARGE SCALE GENOMIC DNA]</scope>
    <source>
        <strain evidence="3">36Y_RITHPW</strain>
    </source>
</reference>
<dbReference type="InterPro" id="IPR001584">
    <property type="entry name" value="Integrase_cat-core"/>
</dbReference>
<dbReference type="PANTHER" id="PTHR47515">
    <property type="entry name" value="LOW CALCIUM RESPONSE LOCUS PROTEIN T"/>
    <property type="match status" value="1"/>
</dbReference>
<dbReference type="InterPro" id="IPR012337">
    <property type="entry name" value="RNaseH-like_sf"/>
</dbReference>
<name>A0A2A5JMW8_PSEO7</name>
<proteinExistence type="predicted"/>
<evidence type="ECO:0000259" key="1">
    <source>
        <dbReference type="PROSITE" id="PS50994"/>
    </source>
</evidence>
<accession>A0A2A5JMW8</accession>
<gene>
    <name evidence="2" type="ORF">CEX98_16020</name>
</gene>
<dbReference type="AlphaFoldDB" id="A0A2A5JMW8"/>